<organism evidence="2 3">
    <name type="scientific">Sphingomonas sediminicola</name>
    <dbReference type="NCBI Taxonomy" id="386874"/>
    <lineage>
        <taxon>Bacteria</taxon>
        <taxon>Pseudomonadati</taxon>
        <taxon>Pseudomonadota</taxon>
        <taxon>Alphaproteobacteria</taxon>
        <taxon>Sphingomonadales</taxon>
        <taxon>Sphingomonadaceae</taxon>
        <taxon>Sphingomonas</taxon>
    </lineage>
</organism>
<dbReference type="Pfam" id="PF05235">
    <property type="entry name" value="CHAD"/>
    <property type="match status" value="1"/>
</dbReference>
<feature type="domain" description="CHAD" evidence="1">
    <location>
        <begin position="1"/>
        <end position="168"/>
    </location>
</feature>
<dbReference type="PANTHER" id="PTHR39339:SF1">
    <property type="entry name" value="CHAD DOMAIN-CONTAINING PROTEIN"/>
    <property type="match status" value="1"/>
</dbReference>
<protein>
    <submittedName>
        <fullName evidence="2">CHAD domain-containing protein</fullName>
    </submittedName>
</protein>
<name>A0ABX6TCP3_9SPHN</name>
<reference evidence="2 3" key="1">
    <citation type="submission" date="2020-08" db="EMBL/GenBank/DDBJ databases">
        <title>Genome sequence of Sphingomonas sediminicola KACC 15039T.</title>
        <authorList>
            <person name="Hyun D.-W."/>
            <person name="Bae J.-W."/>
        </authorList>
    </citation>
    <scope>NUCLEOTIDE SEQUENCE [LARGE SCALE GENOMIC DNA]</scope>
    <source>
        <strain evidence="2 3">KACC 15039</strain>
    </source>
</reference>
<keyword evidence="3" id="KW-1185">Reference proteome</keyword>
<dbReference type="InterPro" id="IPR007899">
    <property type="entry name" value="CHAD_dom"/>
</dbReference>
<dbReference type="InterPro" id="IPR038186">
    <property type="entry name" value="CHAD_dom_sf"/>
</dbReference>
<evidence type="ECO:0000259" key="1">
    <source>
        <dbReference type="PROSITE" id="PS51708"/>
    </source>
</evidence>
<dbReference type="Proteomes" id="UP000516105">
    <property type="component" value="Chromosome"/>
</dbReference>
<evidence type="ECO:0000313" key="3">
    <source>
        <dbReference type="Proteomes" id="UP000516105"/>
    </source>
</evidence>
<dbReference type="RefSeq" id="WP_187709990.1">
    <property type="nucleotide sequence ID" value="NZ_CP060782.1"/>
</dbReference>
<dbReference type="PANTHER" id="PTHR39339">
    <property type="entry name" value="SLR1444 PROTEIN"/>
    <property type="match status" value="1"/>
</dbReference>
<dbReference type="Gene3D" id="1.40.20.10">
    <property type="entry name" value="CHAD domain"/>
    <property type="match status" value="1"/>
</dbReference>
<gene>
    <name evidence="2" type="ORF">H9L14_13590</name>
</gene>
<evidence type="ECO:0000313" key="2">
    <source>
        <dbReference type="EMBL" id="QNP47038.1"/>
    </source>
</evidence>
<accession>A0ABX6TCP3</accession>
<dbReference type="EMBL" id="CP060782">
    <property type="protein sequence ID" value="QNP47038.1"/>
    <property type="molecule type" value="Genomic_DNA"/>
</dbReference>
<proteinExistence type="predicted"/>
<dbReference type="PROSITE" id="PS51708">
    <property type="entry name" value="CHAD"/>
    <property type="match status" value="1"/>
</dbReference>
<sequence>MTAARDKAYDQVIGTLMAQRSRDMLLDLVEWTVSANWRKDAASASIEKFATRRLNAAWRKVLRKGKGLGDLGPTRLHRLRISLKRMRYAVDFFAPLFARKQVSKFGSSLEKMQDCLGLIHDEIVSRRIVAYFGLGEMGRMEMTTRSRQLKTVETRFKHLKRQPLFWKS</sequence>